<accession>A0A371XJ29</accession>
<evidence type="ECO:0000256" key="1">
    <source>
        <dbReference type="SAM" id="SignalP"/>
    </source>
</evidence>
<organism evidence="2 3">
    <name type="scientific">Mesorhizobium denitrificans</name>
    <dbReference type="NCBI Taxonomy" id="2294114"/>
    <lineage>
        <taxon>Bacteria</taxon>
        <taxon>Pseudomonadati</taxon>
        <taxon>Pseudomonadota</taxon>
        <taxon>Alphaproteobacteria</taxon>
        <taxon>Hyphomicrobiales</taxon>
        <taxon>Phyllobacteriaceae</taxon>
        <taxon>Mesorhizobium</taxon>
    </lineage>
</organism>
<feature type="chain" id="PRO_5016902825" description="Antifreeze protein" evidence="1">
    <location>
        <begin position="33"/>
        <end position="144"/>
    </location>
</feature>
<dbReference type="AlphaFoldDB" id="A0A371XJ29"/>
<feature type="signal peptide" evidence="1">
    <location>
        <begin position="1"/>
        <end position="32"/>
    </location>
</feature>
<evidence type="ECO:0008006" key="4">
    <source>
        <dbReference type="Google" id="ProtNLM"/>
    </source>
</evidence>
<keyword evidence="3" id="KW-1185">Reference proteome</keyword>
<comment type="caution">
    <text evidence="2">The sequence shown here is derived from an EMBL/GenBank/DDBJ whole genome shotgun (WGS) entry which is preliminary data.</text>
</comment>
<keyword evidence="1" id="KW-0732">Signal</keyword>
<evidence type="ECO:0000313" key="2">
    <source>
        <dbReference type="EMBL" id="RFC69246.1"/>
    </source>
</evidence>
<proteinExistence type="predicted"/>
<dbReference type="EMBL" id="QURN01000001">
    <property type="protein sequence ID" value="RFC69246.1"/>
    <property type="molecule type" value="Genomic_DNA"/>
</dbReference>
<protein>
    <recommendedName>
        <fullName evidence="4">Antifreeze protein</fullName>
    </recommendedName>
</protein>
<gene>
    <name evidence="2" type="ORF">DY251_00370</name>
</gene>
<name>A0A371XJ29_9HYPH</name>
<dbReference type="Proteomes" id="UP000262379">
    <property type="component" value="Unassembled WGS sequence"/>
</dbReference>
<sequence>MKGLEMLKSIKMAALAAAVSLTSMSYAPASFAKDVEFLIGPNGVRIRTADFCERNPYDRRCRTYFDRHGRDYPGRPQGNYRKPREGRYGMRCDESDAISKARSMGVRRADVIRADRRAIVVQGFSRGDRVRLMFGRDGNCTLYR</sequence>
<dbReference type="RefSeq" id="WP_116621867.1">
    <property type="nucleotide sequence ID" value="NZ_QURN01000001.1"/>
</dbReference>
<evidence type="ECO:0000313" key="3">
    <source>
        <dbReference type="Proteomes" id="UP000262379"/>
    </source>
</evidence>
<reference evidence="3" key="1">
    <citation type="submission" date="2018-08" db="EMBL/GenBank/DDBJ databases">
        <authorList>
            <person name="Im W.T."/>
        </authorList>
    </citation>
    <scope>NUCLEOTIDE SEQUENCE [LARGE SCALE GENOMIC DNA]</scope>
    <source>
        <strain evidence="3">LA-28</strain>
    </source>
</reference>